<accession>A0A967F302</accession>
<feature type="transmembrane region" description="Helical" evidence="1">
    <location>
        <begin position="188"/>
        <end position="207"/>
    </location>
</feature>
<keyword evidence="3" id="KW-1185">Reference proteome</keyword>
<dbReference type="AlphaFoldDB" id="A0A967F302"/>
<gene>
    <name evidence="2" type="ORF">HBA54_26030</name>
</gene>
<reference evidence="2" key="1">
    <citation type="submission" date="2020-03" db="EMBL/GenBank/DDBJ databases">
        <title>Genome of Pelagibius litoralis DSM 21314T.</title>
        <authorList>
            <person name="Wang G."/>
        </authorList>
    </citation>
    <scope>NUCLEOTIDE SEQUENCE</scope>
    <source>
        <strain evidence="2">DSM 21314</strain>
    </source>
</reference>
<keyword evidence="1" id="KW-0472">Membrane</keyword>
<evidence type="ECO:0000313" key="3">
    <source>
        <dbReference type="Proteomes" id="UP000761264"/>
    </source>
</evidence>
<sequence length="220" mass="25503">MTHLPTDEKKPQIFTHTLSNVMLMIVLVFFISNVFVIQSCKSRYLLDDRGSVCSVVEVFAPLRQVIPVIYRPAEVLEARGDQDRADLVVAAYSFSWGGFLIFSALMIVVAVVRVRLLSDQDRRKYVSWSIQHDREHQTDSKHAESAALGLRFFAFTTVLVFIWTFWGFFSFDEPSFLKNMVHERNRDLYQPAVFLSFILLFLILLIGRQIKRYLSKTPTL</sequence>
<proteinExistence type="predicted"/>
<feature type="transmembrane region" description="Helical" evidence="1">
    <location>
        <begin position="148"/>
        <end position="168"/>
    </location>
</feature>
<keyword evidence="1" id="KW-1133">Transmembrane helix</keyword>
<keyword evidence="1" id="KW-0812">Transmembrane</keyword>
<feature type="transmembrane region" description="Helical" evidence="1">
    <location>
        <begin position="20"/>
        <end position="40"/>
    </location>
</feature>
<feature type="transmembrane region" description="Helical" evidence="1">
    <location>
        <begin position="90"/>
        <end position="114"/>
    </location>
</feature>
<dbReference type="RefSeq" id="WP_167230732.1">
    <property type="nucleotide sequence ID" value="NZ_JAAQPH010000031.1"/>
</dbReference>
<evidence type="ECO:0000313" key="2">
    <source>
        <dbReference type="EMBL" id="NIA72064.1"/>
    </source>
</evidence>
<dbReference type="Proteomes" id="UP000761264">
    <property type="component" value="Unassembled WGS sequence"/>
</dbReference>
<comment type="caution">
    <text evidence="2">The sequence shown here is derived from an EMBL/GenBank/DDBJ whole genome shotgun (WGS) entry which is preliminary data.</text>
</comment>
<dbReference type="EMBL" id="JAAQPH010000031">
    <property type="protein sequence ID" value="NIA72064.1"/>
    <property type="molecule type" value="Genomic_DNA"/>
</dbReference>
<protein>
    <submittedName>
        <fullName evidence="2">Uncharacterized protein</fullName>
    </submittedName>
</protein>
<name>A0A967F302_9PROT</name>
<organism evidence="2 3">
    <name type="scientific">Pelagibius litoralis</name>
    <dbReference type="NCBI Taxonomy" id="374515"/>
    <lineage>
        <taxon>Bacteria</taxon>
        <taxon>Pseudomonadati</taxon>
        <taxon>Pseudomonadota</taxon>
        <taxon>Alphaproteobacteria</taxon>
        <taxon>Rhodospirillales</taxon>
        <taxon>Rhodovibrionaceae</taxon>
        <taxon>Pelagibius</taxon>
    </lineage>
</organism>
<evidence type="ECO:0000256" key="1">
    <source>
        <dbReference type="SAM" id="Phobius"/>
    </source>
</evidence>